<organism evidence="13 14">
    <name type="scientific">Paraphaeosphaeria minitans</name>
    <dbReference type="NCBI Taxonomy" id="565426"/>
    <lineage>
        <taxon>Eukaryota</taxon>
        <taxon>Fungi</taxon>
        <taxon>Dikarya</taxon>
        <taxon>Ascomycota</taxon>
        <taxon>Pezizomycotina</taxon>
        <taxon>Dothideomycetes</taxon>
        <taxon>Pleosporomycetidae</taxon>
        <taxon>Pleosporales</taxon>
        <taxon>Massarineae</taxon>
        <taxon>Didymosphaeriaceae</taxon>
        <taxon>Paraphaeosphaeria</taxon>
    </lineage>
</organism>
<feature type="region of interest" description="Disordered" evidence="11">
    <location>
        <begin position="1787"/>
        <end position="1818"/>
    </location>
</feature>
<dbReference type="InterPro" id="IPR057302">
    <property type="entry name" value="Rrp5_S1"/>
</dbReference>
<evidence type="ECO:0000256" key="2">
    <source>
        <dbReference type="ARBA" id="ARBA00022517"/>
    </source>
</evidence>
<feature type="domain" description="S1 motif" evidence="12">
    <location>
        <begin position="740"/>
        <end position="813"/>
    </location>
</feature>
<feature type="domain" description="S1 motif" evidence="12">
    <location>
        <begin position="1226"/>
        <end position="1295"/>
    </location>
</feature>
<feature type="compositionally biased region" description="Basic and acidic residues" evidence="11">
    <location>
        <begin position="15"/>
        <end position="35"/>
    </location>
</feature>
<dbReference type="InterPro" id="IPR011990">
    <property type="entry name" value="TPR-like_helical_dom_sf"/>
</dbReference>
<feature type="region of interest" description="Disordered" evidence="11">
    <location>
        <begin position="89"/>
        <end position="136"/>
    </location>
</feature>
<dbReference type="Pfam" id="PF23459">
    <property type="entry name" value="S1_RRP5"/>
    <property type="match status" value="1"/>
</dbReference>
<dbReference type="PANTHER" id="PTHR23270:SF10">
    <property type="entry name" value="PROTEIN RRP5 HOMOLOG"/>
    <property type="match status" value="1"/>
</dbReference>
<proteinExistence type="predicted"/>
<evidence type="ECO:0000256" key="3">
    <source>
        <dbReference type="ARBA" id="ARBA00022552"/>
    </source>
</evidence>
<keyword evidence="6" id="KW-0539">Nucleus</keyword>
<dbReference type="GO" id="GO:0032040">
    <property type="term" value="C:small-subunit processome"/>
    <property type="evidence" value="ECO:0007669"/>
    <property type="project" value="TreeGrafter"/>
</dbReference>
<protein>
    <recommendedName>
        <fullName evidence="8">rRNA biogenesis protein RRP5</fullName>
    </recommendedName>
    <alternativeName>
        <fullName evidence="9">Ribosomal RNA-processing protein 5</fullName>
    </alternativeName>
</protein>
<evidence type="ECO:0000256" key="10">
    <source>
        <dbReference type="SAM" id="Coils"/>
    </source>
</evidence>
<feature type="domain" description="S1 motif" evidence="12">
    <location>
        <begin position="1315"/>
        <end position="1388"/>
    </location>
</feature>
<dbReference type="OrthoDB" id="412781at2759"/>
<dbReference type="CDD" id="cd05698">
    <property type="entry name" value="S1_Rrp5_repeat_hs6_sc5"/>
    <property type="match status" value="1"/>
</dbReference>
<dbReference type="PROSITE" id="PS50126">
    <property type="entry name" value="S1"/>
    <property type="match status" value="11"/>
</dbReference>
<reference evidence="13" key="1">
    <citation type="journal article" date="2020" name="Mol. Plant Microbe Interact.">
        <title>Genome Sequence of the Biocontrol Agent Coniothyrium minitans strain Conio (IMI 134523).</title>
        <authorList>
            <person name="Patel D."/>
            <person name="Shittu T.A."/>
            <person name="Baroncelli R."/>
            <person name="Muthumeenakshi S."/>
            <person name="Osborne T.H."/>
            <person name="Janganan T.K."/>
            <person name="Sreenivasaprasad S."/>
        </authorList>
    </citation>
    <scope>NUCLEOTIDE SEQUENCE</scope>
    <source>
        <strain evidence="13">Conio</strain>
    </source>
</reference>
<evidence type="ECO:0000313" key="14">
    <source>
        <dbReference type="Proteomes" id="UP000756921"/>
    </source>
</evidence>
<evidence type="ECO:0000256" key="11">
    <source>
        <dbReference type="SAM" id="MobiDB-lite"/>
    </source>
</evidence>
<evidence type="ECO:0000256" key="5">
    <source>
        <dbReference type="ARBA" id="ARBA00022737"/>
    </source>
</evidence>
<dbReference type="PANTHER" id="PTHR23270">
    <property type="entry name" value="PROGRAMMED CELL DEATH PROTEIN 11 PRE-RRNA PROCESSING PROTEIN RRP5"/>
    <property type="match status" value="1"/>
</dbReference>
<accession>A0A9P6GJS6</accession>
<evidence type="ECO:0000256" key="7">
    <source>
        <dbReference type="ARBA" id="ARBA00055575"/>
    </source>
</evidence>
<dbReference type="Gene3D" id="1.25.40.10">
    <property type="entry name" value="Tetratricopeptide repeat domain"/>
    <property type="match status" value="2"/>
</dbReference>
<dbReference type="SUPFAM" id="SSF48452">
    <property type="entry name" value="TPR-like"/>
    <property type="match status" value="1"/>
</dbReference>
<dbReference type="Proteomes" id="UP000756921">
    <property type="component" value="Unassembled WGS sequence"/>
</dbReference>
<evidence type="ECO:0000256" key="8">
    <source>
        <dbReference type="ARBA" id="ARBA00073619"/>
    </source>
</evidence>
<dbReference type="CDD" id="cd05706">
    <property type="entry name" value="S1_Rrp5_repeat_sc10"/>
    <property type="match status" value="1"/>
</dbReference>
<feature type="compositionally biased region" description="Acidic residues" evidence="11">
    <location>
        <begin position="1397"/>
        <end position="1429"/>
    </location>
</feature>
<evidence type="ECO:0000313" key="13">
    <source>
        <dbReference type="EMBL" id="KAF9736947.1"/>
    </source>
</evidence>
<feature type="compositionally biased region" description="Acidic residues" evidence="11">
    <location>
        <begin position="1442"/>
        <end position="1459"/>
    </location>
</feature>
<comment type="function">
    <text evidence="7">Involved in the biogenesis of rRNA. Required for the formation of 18S and 5.8S rRNA.</text>
</comment>
<dbReference type="CDD" id="cd05697">
    <property type="entry name" value="S1_Rrp5_repeat_hs5"/>
    <property type="match status" value="1"/>
</dbReference>
<keyword evidence="2" id="KW-0690">Ribosome biogenesis</keyword>
<feature type="domain" description="S1 motif" evidence="12">
    <location>
        <begin position="1045"/>
        <end position="1116"/>
    </location>
</feature>
<sequence>MGAIKRKADQGSAPAKKERSAPQDRSAKRQRKSDAADQPPPAKVKPDISTQNSIFKDEEKSFPRGGASVLTPLEHKQIQIKANQDVLFEQAGGKKRGGDDGTSDEDEDMGSGDEDAPTKSKKRRAKKNKNALGDEEEVHKIRAEGLTFKNLAIGTLVLGQIIDVTAQDIALALPNGLVGYVPITAISDKLDERIEKLLKENEELEEVDDDEDDSEDVDLRTMFTVGQYLRARVASLSEDAAPGEFTAKRKLELSIHPHAVNRGLSKSSLVENLMVQASVISNEDHGLVMDLGMDEKNLKGFLGKKELGASIDHAKIQEGAVFLCLVSGVNADGRIVKLLADHAQAGNLKKGHTLTDAPTIDVFLPGTAVEFLITETSPNTLTGKVMGLIDATADTIHSGAAEKATDLTEKYNTGMKIKARIIFTAEDDDDVKRVGVSLIDHILSLTTRMTGKAKERKTPLDVIPLSSIVEEAKVTKVVPMLGVFFALGPRDVAGFAPLNRLADERVEMPMEGSGPFQLASTHKARVIGFSAFDGMYRLSLEEKVLSQPFLRIDEIKVGQVVKGKVQKLFADRDGSTALLVHLADGINAAVSEIHLADTKLQHPERKFRENAPVTARVLYVDVQKHQVRLTLKKSLVNSDVEPWSNYSQLSVGATGPGTLVNVKPAGALVHFYGSLRAWLPAAEMSEAYIADATRHFARGQVVNVRVLSVNPEEHRVVVSCKDPAAVNADKETKFNELAIGDVVKGTVEEKGTDSVMVELEGGVKGTLRVGHLTDGSEKKDQSTMARVRVGGLLDDLIVLQKHRKSRTVVLTNKPSLRKDAQAKKLITKVDDVKAGSTVHGFIRAIDPDKVFVEFAGGVSGPIFKSSLLEDMLLKPAFGLRQDQSITARVTHVDLEKKRLWLSLKPAESEEPKKQLASSAIFAVNPVDENIKSTADIGFGTKLAVRVRSPKPTQINVRIADNVDGRIHISELFKSWDEIVDKKHPHLQFQTGQTIQVTTVGMHDAKNYRFLPISHRQGKNSIYELTTRDGINSETDLLALDKISKGDSFVAFVNNHNDRSAWVNISATIRGRIDFFDLTEDLNLLGDVEENFPVGSALRVRVKDIDVSKNRLDFTAVSSDSVKSLTLKDLKSGLVLPARVTKLHDSHIVVQINENVAGPIFLEQLSDDYDQAKPSEFKVGDVIRVSVTHVDPANKKISLSARPSKVLSSSLPVKDAEVTSRKDLKVGQVVRGFVKRVDEKAIYVRLGSGVDAMVAVGHLSDEYVKDWREKFQVDQMVKGKITANDDQQRNPLMSLKKSVIEGDYVAPLGFQDIEKGQIVTATVRHVAEYGVFLVVDKSRNVSGLCHVSKMADKGIEKGKVKELYKEGDAVKAKVLTVNPKQRKVTFSLKYSDVAGKNDDDDEDMEDSSDVSDVEVESAEEDEDEDEEEDGDMRSVKSVKSADSDEELGANIDSDSDDDDGGVSTKPAAGLSTAGFDWTGATLDADDTKVASDEDSNDGASKKKRRHKKATIKEDRTGDLDAFGPQSVADYERLLLGQPNNAELWVRYMVFQRELNEIEKARQIARRALATMNPREEKERLDVWTALLHLENDFGSNDLIDETFKEACQNNDSREIHERMIKIYISSGKLDVSPIPSLSRLIGRTLTAKQKADNLYQSMTKIKSFTPDPALWLSYATFLLTTFSPSSPARARALLSRATQSVPAPQHRYLTQKFAALEFKHGDAERGRTIFEGLVAAWPKKWDVWDVYASLEIQHGGVENVRGLFERMGRADMKKRRAEQVFRRWKEWEGSVGGEAKKAEKAEQAWSEKKAEKGEVEVEE</sequence>
<keyword evidence="4" id="KW-0597">Phosphoprotein</keyword>
<feature type="compositionally biased region" description="Basic and acidic residues" evidence="11">
    <location>
        <begin position="1430"/>
        <end position="1441"/>
    </location>
</feature>
<dbReference type="GO" id="GO:0006364">
    <property type="term" value="P:rRNA processing"/>
    <property type="evidence" value="ECO:0007669"/>
    <property type="project" value="UniProtKB-KW"/>
</dbReference>
<feature type="coiled-coil region" evidence="10">
    <location>
        <begin position="187"/>
        <end position="214"/>
    </location>
</feature>
<dbReference type="InterPro" id="IPR045209">
    <property type="entry name" value="Rrp5"/>
</dbReference>
<dbReference type="SMART" id="SM00386">
    <property type="entry name" value="HAT"/>
    <property type="match status" value="6"/>
</dbReference>
<evidence type="ECO:0000256" key="9">
    <source>
        <dbReference type="ARBA" id="ARBA00076674"/>
    </source>
</evidence>
<feature type="compositionally biased region" description="Basic residues" evidence="11">
    <location>
        <begin position="119"/>
        <end position="129"/>
    </location>
</feature>
<dbReference type="InterPro" id="IPR012340">
    <property type="entry name" value="NA-bd_OB-fold"/>
</dbReference>
<feature type="domain" description="S1 motif" evidence="12">
    <location>
        <begin position="558"/>
        <end position="632"/>
    </location>
</feature>
<dbReference type="FunFam" id="2.40.50.140:FF:000279">
    <property type="entry name" value="rRNA biogenesis protein rrp5"/>
    <property type="match status" value="1"/>
</dbReference>
<dbReference type="FunFam" id="2.40.50.140:FF:000103">
    <property type="entry name" value="protein RRP5 homolog"/>
    <property type="match status" value="3"/>
</dbReference>
<feature type="region of interest" description="Disordered" evidence="11">
    <location>
        <begin position="1392"/>
        <end position="1517"/>
    </location>
</feature>
<dbReference type="InterPro" id="IPR003107">
    <property type="entry name" value="HAT"/>
</dbReference>
<dbReference type="FunFam" id="2.40.50.140:FF:000196">
    <property type="entry name" value="rRNA biogenesis protein RRP5"/>
    <property type="match status" value="1"/>
</dbReference>
<dbReference type="FunFam" id="2.40.50.140:FF:000155">
    <property type="entry name" value="rRNA biogenesis protein RRP5"/>
    <property type="match status" value="1"/>
</dbReference>
<feature type="domain" description="S1 motif" evidence="12">
    <location>
        <begin position="652"/>
        <end position="721"/>
    </location>
</feature>
<comment type="caution">
    <text evidence="13">The sequence shown here is derived from an EMBL/GenBank/DDBJ whole genome shotgun (WGS) entry which is preliminary data.</text>
</comment>
<dbReference type="EMBL" id="WJXW01000004">
    <property type="protein sequence ID" value="KAF9736947.1"/>
    <property type="molecule type" value="Genomic_DNA"/>
</dbReference>
<evidence type="ECO:0000256" key="6">
    <source>
        <dbReference type="ARBA" id="ARBA00023242"/>
    </source>
</evidence>
<feature type="domain" description="S1 motif" evidence="12">
    <location>
        <begin position="1132"/>
        <end position="1201"/>
    </location>
</feature>
<evidence type="ECO:0000259" key="12">
    <source>
        <dbReference type="PROSITE" id="PS50126"/>
    </source>
</evidence>
<comment type="subcellular location">
    <subcellularLocation>
        <location evidence="1">Nucleus</location>
        <location evidence="1">Nucleolus</location>
    </subcellularLocation>
</comment>
<feature type="region of interest" description="Disordered" evidence="11">
    <location>
        <begin position="1"/>
        <end position="70"/>
    </location>
</feature>
<feature type="domain" description="S1 motif" evidence="12">
    <location>
        <begin position="939"/>
        <end position="1015"/>
    </location>
</feature>
<dbReference type="SMART" id="SM00316">
    <property type="entry name" value="S1"/>
    <property type="match status" value="12"/>
</dbReference>
<keyword evidence="5" id="KW-0677">Repeat</keyword>
<keyword evidence="14" id="KW-1185">Reference proteome</keyword>
<name>A0A9P6GJS6_9PLEO</name>
<dbReference type="InterPro" id="IPR048059">
    <property type="entry name" value="Rrp5_S1_rpt_hs1_sc1"/>
</dbReference>
<dbReference type="GO" id="GO:0003723">
    <property type="term" value="F:RNA binding"/>
    <property type="evidence" value="ECO:0007669"/>
    <property type="project" value="TreeGrafter"/>
</dbReference>
<dbReference type="CDD" id="cd05693">
    <property type="entry name" value="S1_Rrp5_repeat_hs1_sc1"/>
    <property type="match status" value="1"/>
</dbReference>
<feature type="domain" description="S1 motif" evidence="12">
    <location>
        <begin position="154"/>
        <end position="256"/>
    </location>
</feature>
<evidence type="ECO:0000256" key="4">
    <source>
        <dbReference type="ARBA" id="ARBA00022553"/>
    </source>
</evidence>
<dbReference type="CDD" id="cd05703">
    <property type="entry name" value="S1_Rrp5_repeat_hs12_sc9"/>
    <property type="match status" value="1"/>
</dbReference>
<keyword evidence="3" id="KW-0698">rRNA processing</keyword>
<feature type="domain" description="S1 motif" evidence="12">
    <location>
        <begin position="466"/>
        <end position="541"/>
    </location>
</feature>
<evidence type="ECO:0000256" key="1">
    <source>
        <dbReference type="ARBA" id="ARBA00004604"/>
    </source>
</evidence>
<feature type="compositionally biased region" description="Acidic residues" evidence="11">
    <location>
        <begin position="101"/>
        <end position="115"/>
    </location>
</feature>
<dbReference type="Gene3D" id="2.40.50.140">
    <property type="entry name" value="Nucleic acid-binding proteins"/>
    <property type="match status" value="10"/>
</dbReference>
<dbReference type="SUPFAM" id="SSF50249">
    <property type="entry name" value="Nucleic acid-binding proteins"/>
    <property type="match status" value="11"/>
</dbReference>
<dbReference type="Pfam" id="PF00575">
    <property type="entry name" value="S1"/>
    <property type="match status" value="3"/>
</dbReference>
<dbReference type="InterPro" id="IPR003029">
    <property type="entry name" value="S1_domain"/>
</dbReference>
<feature type="domain" description="S1 motif" evidence="12">
    <location>
        <begin position="835"/>
        <end position="904"/>
    </location>
</feature>
<keyword evidence="10" id="KW-0175">Coiled coil</keyword>
<gene>
    <name evidence="13" type="ORF">PMIN01_04726</name>
</gene>